<evidence type="ECO:0000256" key="1">
    <source>
        <dbReference type="SAM" id="MobiDB-lite"/>
    </source>
</evidence>
<organism evidence="3 4">
    <name type="scientific">Aldrovandia affinis</name>
    <dbReference type="NCBI Taxonomy" id="143900"/>
    <lineage>
        <taxon>Eukaryota</taxon>
        <taxon>Metazoa</taxon>
        <taxon>Chordata</taxon>
        <taxon>Craniata</taxon>
        <taxon>Vertebrata</taxon>
        <taxon>Euteleostomi</taxon>
        <taxon>Actinopterygii</taxon>
        <taxon>Neopterygii</taxon>
        <taxon>Teleostei</taxon>
        <taxon>Notacanthiformes</taxon>
        <taxon>Halosauridae</taxon>
        <taxon>Aldrovandia</taxon>
    </lineage>
</organism>
<evidence type="ECO:0000313" key="4">
    <source>
        <dbReference type="Proteomes" id="UP001221898"/>
    </source>
</evidence>
<keyword evidence="4" id="KW-1185">Reference proteome</keyword>
<proteinExistence type="predicted"/>
<dbReference type="AlphaFoldDB" id="A0AAD7RZZ6"/>
<evidence type="ECO:0000313" key="3">
    <source>
        <dbReference type="EMBL" id="KAJ8393275.1"/>
    </source>
</evidence>
<accession>A0AAD7RZZ6</accession>
<keyword evidence="2" id="KW-0732">Signal</keyword>
<feature type="chain" id="PRO_5041934440" description="Serglycin" evidence="2">
    <location>
        <begin position="24"/>
        <end position="176"/>
    </location>
</feature>
<feature type="region of interest" description="Disordered" evidence="1">
    <location>
        <begin position="119"/>
        <end position="141"/>
    </location>
</feature>
<dbReference type="Proteomes" id="UP001221898">
    <property type="component" value="Unassembled WGS sequence"/>
</dbReference>
<reference evidence="3" key="1">
    <citation type="journal article" date="2023" name="Science">
        <title>Genome structures resolve the early diversification of teleost fishes.</title>
        <authorList>
            <person name="Parey E."/>
            <person name="Louis A."/>
            <person name="Montfort J."/>
            <person name="Bouchez O."/>
            <person name="Roques C."/>
            <person name="Iampietro C."/>
            <person name="Lluch J."/>
            <person name="Castinel A."/>
            <person name="Donnadieu C."/>
            <person name="Desvignes T."/>
            <person name="Floi Bucao C."/>
            <person name="Jouanno E."/>
            <person name="Wen M."/>
            <person name="Mejri S."/>
            <person name="Dirks R."/>
            <person name="Jansen H."/>
            <person name="Henkel C."/>
            <person name="Chen W.J."/>
            <person name="Zahm M."/>
            <person name="Cabau C."/>
            <person name="Klopp C."/>
            <person name="Thompson A.W."/>
            <person name="Robinson-Rechavi M."/>
            <person name="Braasch I."/>
            <person name="Lecointre G."/>
            <person name="Bobe J."/>
            <person name="Postlethwait J.H."/>
            <person name="Berthelot C."/>
            <person name="Roest Crollius H."/>
            <person name="Guiguen Y."/>
        </authorList>
    </citation>
    <scope>NUCLEOTIDE SEQUENCE</scope>
    <source>
        <strain evidence="3">NC1722</strain>
    </source>
</reference>
<dbReference type="InterPro" id="IPR007455">
    <property type="entry name" value="Serglycin"/>
</dbReference>
<protein>
    <recommendedName>
        <fullName evidence="5">Serglycin</fullName>
    </recommendedName>
</protein>
<comment type="caution">
    <text evidence="3">The sequence shown here is derived from an EMBL/GenBank/DDBJ whole genome shotgun (WGS) entry which is preliminary data.</text>
</comment>
<dbReference type="EMBL" id="JAINUG010000139">
    <property type="protein sequence ID" value="KAJ8393275.1"/>
    <property type="molecule type" value="Genomic_DNA"/>
</dbReference>
<dbReference type="Pfam" id="PF04360">
    <property type="entry name" value="Serglycin"/>
    <property type="match status" value="1"/>
</dbReference>
<evidence type="ECO:0008006" key="5">
    <source>
        <dbReference type="Google" id="ProtNLM"/>
    </source>
</evidence>
<feature type="signal peptide" evidence="2">
    <location>
        <begin position="1"/>
        <end position="23"/>
    </location>
</feature>
<sequence length="176" mass="19239">MGHFLKISVAFVVLFLLGHNTQGAPIKGRYMWVRCRPDGSNANCMKEWGPWIDLPGPSDRLPPSAVQDIMKASLDQELHLADGSGVNEPLVESGSGDQWGMDRQELGVFTAEGNVQLEEGSSFEGSSSEGSSFEGSSSEGSGLEVDYTEFVFTQSMTLQQNNLQHELELQEDNLIL</sequence>
<gene>
    <name evidence="3" type="ORF">AAFF_G00063470</name>
</gene>
<evidence type="ECO:0000256" key="2">
    <source>
        <dbReference type="SAM" id="SignalP"/>
    </source>
</evidence>
<name>A0AAD7RZZ6_9TELE</name>